<gene>
    <name evidence="10" type="ORF">N8K70_07850</name>
</gene>
<evidence type="ECO:0000313" key="11">
    <source>
        <dbReference type="Proteomes" id="UP001305498"/>
    </source>
</evidence>
<evidence type="ECO:0000256" key="3">
    <source>
        <dbReference type="ARBA" id="ARBA00022475"/>
    </source>
</evidence>
<feature type="transmembrane region" description="Helical" evidence="7">
    <location>
        <begin position="52"/>
        <end position="82"/>
    </location>
</feature>
<dbReference type="KEGG" id="mbet:N8K70_07850"/>
<dbReference type="CDD" id="cd06261">
    <property type="entry name" value="TM_PBP2"/>
    <property type="match status" value="1"/>
</dbReference>
<keyword evidence="4 7" id="KW-0812">Transmembrane</keyword>
<feature type="transmembrane region" description="Helical" evidence="7">
    <location>
        <begin position="137"/>
        <end position="163"/>
    </location>
</feature>
<evidence type="ECO:0000313" key="10">
    <source>
        <dbReference type="EMBL" id="WOF24559.1"/>
    </source>
</evidence>
<dbReference type="PANTHER" id="PTHR47737">
    <property type="entry name" value="GLYCINE BETAINE/PROLINE BETAINE TRANSPORT SYSTEM PERMEASE PROTEIN PROW"/>
    <property type="match status" value="1"/>
</dbReference>
<feature type="region of interest" description="Disordered" evidence="8">
    <location>
        <begin position="285"/>
        <end position="316"/>
    </location>
</feature>
<comment type="subcellular location">
    <subcellularLocation>
        <location evidence="7">Cell membrane</location>
        <topology evidence="7">Multi-pass membrane protein</topology>
    </subcellularLocation>
    <subcellularLocation>
        <location evidence="1">Membrane</location>
        <topology evidence="1">Multi-pass membrane protein</topology>
    </subcellularLocation>
</comment>
<reference evidence="10 11" key="1">
    <citation type="submission" date="2023-02" db="EMBL/GenBank/DDBJ databases">
        <title>Microbacterium betulae sp. nov., isolated from birch wood.</title>
        <authorList>
            <person name="Pasciak M."/>
            <person name="Pawlik K.J."/>
            <person name="Martynowski D."/>
            <person name="Laczmanski L."/>
            <person name="Ciekot J."/>
            <person name="Szponar B."/>
            <person name="Wojcik-Fatla A."/>
            <person name="Mackiewicz B."/>
            <person name="Farian E."/>
            <person name="Cholewa G."/>
            <person name="Cholewa A."/>
            <person name="Dutkiewicz J."/>
        </authorList>
    </citation>
    <scope>NUCLEOTIDE SEQUENCE [LARGE SCALE GENOMIC DNA]</scope>
    <source>
        <strain evidence="10 11">AB</strain>
    </source>
</reference>
<dbReference type="GO" id="GO:0043190">
    <property type="term" value="C:ATP-binding cassette (ABC) transporter complex"/>
    <property type="evidence" value="ECO:0007669"/>
    <property type="project" value="TreeGrafter"/>
</dbReference>
<keyword evidence="5 7" id="KW-1133">Transmembrane helix</keyword>
<dbReference type="PROSITE" id="PS50928">
    <property type="entry name" value="ABC_TM1"/>
    <property type="match status" value="1"/>
</dbReference>
<evidence type="ECO:0000256" key="6">
    <source>
        <dbReference type="ARBA" id="ARBA00023136"/>
    </source>
</evidence>
<feature type="transmembrane region" description="Helical" evidence="7">
    <location>
        <begin position="216"/>
        <end position="236"/>
    </location>
</feature>
<keyword evidence="3" id="KW-1003">Cell membrane</keyword>
<protein>
    <submittedName>
        <fullName evidence="10">ABC transporter permease subunit</fullName>
    </submittedName>
</protein>
<feature type="domain" description="ABC transmembrane type-1" evidence="9">
    <location>
        <begin position="90"/>
        <end position="269"/>
    </location>
</feature>
<keyword evidence="2 7" id="KW-0813">Transport</keyword>
<dbReference type="GO" id="GO:0005275">
    <property type="term" value="F:amine transmembrane transporter activity"/>
    <property type="evidence" value="ECO:0007669"/>
    <property type="project" value="TreeGrafter"/>
</dbReference>
<dbReference type="GO" id="GO:0015226">
    <property type="term" value="F:carnitine transmembrane transporter activity"/>
    <property type="evidence" value="ECO:0007669"/>
    <property type="project" value="TreeGrafter"/>
</dbReference>
<dbReference type="GO" id="GO:0015871">
    <property type="term" value="P:choline transport"/>
    <property type="evidence" value="ECO:0007669"/>
    <property type="project" value="TreeGrafter"/>
</dbReference>
<feature type="transmembrane region" description="Helical" evidence="7">
    <location>
        <begin position="248"/>
        <end position="265"/>
    </location>
</feature>
<dbReference type="PANTHER" id="PTHR47737:SF1">
    <property type="entry name" value="GLYCINE BETAINE_PROLINE BETAINE TRANSPORT SYSTEM PERMEASE PROTEIN PROW"/>
    <property type="match status" value="1"/>
</dbReference>
<dbReference type="EMBL" id="CP118157">
    <property type="protein sequence ID" value="WOF24559.1"/>
    <property type="molecule type" value="Genomic_DNA"/>
</dbReference>
<evidence type="ECO:0000256" key="2">
    <source>
        <dbReference type="ARBA" id="ARBA00022448"/>
    </source>
</evidence>
<dbReference type="InterPro" id="IPR035906">
    <property type="entry name" value="MetI-like_sf"/>
</dbReference>
<evidence type="ECO:0000259" key="9">
    <source>
        <dbReference type="PROSITE" id="PS50928"/>
    </source>
</evidence>
<proteinExistence type="inferred from homology"/>
<dbReference type="SUPFAM" id="SSF161098">
    <property type="entry name" value="MetI-like"/>
    <property type="match status" value="1"/>
</dbReference>
<dbReference type="Proteomes" id="UP001305498">
    <property type="component" value="Chromosome"/>
</dbReference>
<dbReference type="FunFam" id="1.10.3720.10:FF:000001">
    <property type="entry name" value="Glycine betaine ABC transporter, permease"/>
    <property type="match status" value="1"/>
</dbReference>
<accession>A0AA97FKM7</accession>
<evidence type="ECO:0000256" key="1">
    <source>
        <dbReference type="ARBA" id="ARBA00004141"/>
    </source>
</evidence>
<organism evidence="10 11">
    <name type="scientific">Microbacterium betulae</name>
    <dbReference type="NCBI Taxonomy" id="2981139"/>
    <lineage>
        <taxon>Bacteria</taxon>
        <taxon>Bacillati</taxon>
        <taxon>Actinomycetota</taxon>
        <taxon>Actinomycetes</taxon>
        <taxon>Micrococcales</taxon>
        <taxon>Microbacteriaceae</taxon>
        <taxon>Microbacterium</taxon>
    </lineage>
</organism>
<keyword evidence="6 7" id="KW-0472">Membrane</keyword>
<evidence type="ECO:0000256" key="4">
    <source>
        <dbReference type="ARBA" id="ARBA00022692"/>
    </source>
</evidence>
<evidence type="ECO:0000256" key="8">
    <source>
        <dbReference type="SAM" id="MobiDB-lite"/>
    </source>
</evidence>
<dbReference type="Pfam" id="PF00528">
    <property type="entry name" value="BPD_transp_1"/>
    <property type="match status" value="1"/>
</dbReference>
<evidence type="ECO:0000256" key="7">
    <source>
        <dbReference type="RuleBase" id="RU363032"/>
    </source>
</evidence>
<sequence length="316" mass="33121">MDGFIRIPLGDRVADGIQWIVDNLGGLFDVIRAIFVGMYDALFFVFSEPSFWVVALVAAAIGLLARGWVFGIGTGVGLLLIASMDQWQNAMSSLALIIVATVWALVISIPLGIAAAKSDLVSKIVRPVLDFLQTMPAFVYLIPALLLFRVGVAPGIFATIIFAMAPGVRLTELGIRGVDREVVEAGHAFGSPGGRILRQIQLPLALPTIMAGVNQVIMLALSMVVIAGMVGAGGLGGDVVASLNRLDTALGVEAGLSVVVLAIILDRLTGSFGKRAGLFAKLQSAGAGRRTARPEPAEEQEVETASPRRAPVTAGR</sequence>
<keyword evidence="11" id="KW-1185">Reference proteome</keyword>
<dbReference type="RefSeq" id="WP_317141032.1">
    <property type="nucleotide sequence ID" value="NZ_CP118157.1"/>
</dbReference>
<dbReference type="AlphaFoldDB" id="A0AA97FKM7"/>
<comment type="similarity">
    <text evidence="7">Belongs to the binding-protein-dependent transport system permease family.</text>
</comment>
<feature type="transmembrane region" description="Helical" evidence="7">
    <location>
        <begin position="94"/>
        <end position="117"/>
    </location>
</feature>
<dbReference type="Gene3D" id="1.10.3720.10">
    <property type="entry name" value="MetI-like"/>
    <property type="match status" value="1"/>
</dbReference>
<dbReference type="GO" id="GO:0031460">
    <property type="term" value="P:glycine betaine transport"/>
    <property type="evidence" value="ECO:0007669"/>
    <property type="project" value="TreeGrafter"/>
</dbReference>
<evidence type="ECO:0000256" key="5">
    <source>
        <dbReference type="ARBA" id="ARBA00022989"/>
    </source>
</evidence>
<dbReference type="InterPro" id="IPR000515">
    <property type="entry name" value="MetI-like"/>
</dbReference>
<name>A0AA97FKM7_9MICO</name>